<comment type="similarity">
    <text evidence="3">Belongs to the cytochrome P450 family.</text>
</comment>
<evidence type="ECO:0000256" key="10">
    <source>
        <dbReference type="ARBA" id="ARBA00023033"/>
    </source>
</evidence>
<evidence type="ECO:0000256" key="6">
    <source>
        <dbReference type="ARBA" id="ARBA00022723"/>
    </source>
</evidence>
<evidence type="ECO:0000256" key="9">
    <source>
        <dbReference type="ARBA" id="ARBA00023004"/>
    </source>
</evidence>
<keyword evidence="6" id="KW-0479">Metal-binding</keyword>
<dbReference type="InterPro" id="IPR036396">
    <property type="entry name" value="Cyt_P450_sf"/>
</dbReference>
<keyword evidence="9" id="KW-0408">Iron</keyword>
<evidence type="ECO:0000256" key="1">
    <source>
        <dbReference type="ARBA" id="ARBA00001971"/>
    </source>
</evidence>
<keyword evidence="7" id="KW-1133">Transmembrane helix</keyword>
<dbReference type="GO" id="GO:0004497">
    <property type="term" value="F:monooxygenase activity"/>
    <property type="evidence" value="ECO:0007669"/>
    <property type="project" value="UniProtKB-KW"/>
</dbReference>
<keyword evidence="5" id="KW-0812">Transmembrane</keyword>
<dbReference type="GO" id="GO:0016020">
    <property type="term" value="C:membrane"/>
    <property type="evidence" value="ECO:0007669"/>
    <property type="project" value="UniProtKB-SubCell"/>
</dbReference>
<dbReference type="HOGENOM" id="CLU_1402210_0_0_1"/>
<keyword evidence="11" id="KW-0472">Membrane</keyword>
<evidence type="ECO:0000256" key="4">
    <source>
        <dbReference type="ARBA" id="ARBA00022617"/>
    </source>
</evidence>
<dbReference type="InterPro" id="IPR050364">
    <property type="entry name" value="Cytochrome_P450_fung"/>
</dbReference>
<dbReference type="PANTHER" id="PTHR46300">
    <property type="entry name" value="P450, PUTATIVE (EUROFUNG)-RELATED-RELATED"/>
    <property type="match status" value="1"/>
</dbReference>
<feature type="region of interest" description="Disordered" evidence="12">
    <location>
        <begin position="80"/>
        <end position="99"/>
    </location>
</feature>
<comment type="cofactor">
    <cofactor evidence="1">
        <name>heme</name>
        <dbReference type="ChEBI" id="CHEBI:30413"/>
    </cofactor>
</comment>
<dbReference type="Proteomes" id="UP000027195">
    <property type="component" value="Unassembled WGS sequence"/>
</dbReference>
<evidence type="ECO:0000256" key="12">
    <source>
        <dbReference type="SAM" id="MobiDB-lite"/>
    </source>
</evidence>
<dbReference type="AlphaFoldDB" id="A0A067MMY4"/>
<evidence type="ECO:0000256" key="7">
    <source>
        <dbReference type="ARBA" id="ARBA00022989"/>
    </source>
</evidence>
<evidence type="ECO:0000313" key="14">
    <source>
        <dbReference type="Proteomes" id="UP000027195"/>
    </source>
</evidence>
<dbReference type="PANTHER" id="PTHR46300:SF2">
    <property type="entry name" value="CYTOCHROME P450 MONOOXYGENASE ALNH-RELATED"/>
    <property type="match status" value="1"/>
</dbReference>
<protein>
    <recommendedName>
        <fullName evidence="15">Cytochrome P450</fullName>
    </recommendedName>
</protein>
<evidence type="ECO:0000256" key="5">
    <source>
        <dbReference type="ARBA" id="ARBA00022692"/>
    </source>
</evidence>
<dbReference type="InParanoid" id="A0A067MMY4"/>
<proteinExistence type="inferred from homology"/>
<keyword evidence="4" id="KW-0349">Heme</keyword>
<dbReference type="GO" id="GO:0020037">
    <property type="term" value="F:heme binding"/>
    <property type="evidence" value="ECO:0007669"/>
    <property type="project" value="InterPro"/>
</dbReference>
<dbReference type="GO" id="GO:0016705">
    <property type="term" value="F:oxidoreductase activity, acting on paired donors, with incorporation or reduction of molecular oxygen"/>
    <property type="evidence" value="ECO:0007669"/>
    <property type="project" value="InterPro"/>
</dbReference>
<evidence type="ECO:0000256" key="8">
    <source>
        <dbReference type="ARBA" id="ARBA00023002"/>
    </source>
</evidence>
<reference evidence="14" key="1">
    <citation type="journal article" date="2014" name="Proc. Natl. Acad. Sci. U.S.A.">
        <title>Extensive sampling of basidiomycete genomes demonstrates inadequacy of the white-rot/brown-rot paradigm for wood decay fungi.</title>
        <authorList>
            <person name="Riley R."/>
            <person name="Salamov A.A."/>
            <person name="Brown D.W."/>
            <person name="Nagy L.G."/>
            <person name="Floudas D."/>
            <person name="Held B.W."/>
            <person name="Levasseur A."/>
            <person name="Lombard V."/>
            <person name="Morin E."/>
            <person name="Otillar R."/>
            <person name="Lindquist E.A."/>
            <person name="Sun H."/>
            <person name="LaButti K.M."/>
            <person name="Schmutz J."/>
            <person name="Jabbour D."/>
            <person name="Luo H."/>
            <person name="Baker S.E."/>
            <person name="Pisabarro A.G."/>
            <person name="Walton J.D."/>
            <person name="Blanchette R.A."/>
            <person name="Henrissat B."/>
            <person name="Martin F."/>
            <person name="Cullen D."/>
            <person name="Hibbett D.S."/>
            <person name="Grigoriev I.V."/>
        </authorList>
    </citation>
    <scope>NUCLEOTIDE SEQUENCE [LARGE SCALE GENOMIC DNA]</scope>
    <source>
        <strain evidence="14">FD-172 SS1</strain>
    </source>
</reference>
<gene>
    <name evidence="13" type="ORF">BOTBODRAFT_267520</name>
</gene>
<dbReference type="Pfam" id="PF00067">
    <property type="entry name" value="p450"/>
    <property type="match status" value="1"/>
</dbReference>
<dbReference type="OrthoDB" id="2789670at2759"/>
<evidence type="ECO:0000256" key="11">
    <source>
        <dbReference type="ARBA" id="ARBA00023136"/>
    </source>
</evidence>
<dbReference type="Gene3D" id="1.10.630.10">
    <property type="entry name" value="Cytochrome P450"/>
    <property type="match status" value="1"/>
</dbReference>
<sequence length="194" mass="21733">MATHLDVQKRAQADIDSVIKGNTLSTLEVCKNLPYIERLLKELQRWLPSLPHRLMEDDYYRGYFFPKASIIFARMRPTTKTQSASGQNNLKTPRQQSSIRTNTRLAGREGCADATLYLAVVSMLSVFDISKPLDEHGNEVEPEVTFGTGVVRYAPTPEDTRLSATRAYMRMILRPVAPKASSAQSDLALMTPLS</sequence>
<organism evidence="13 14">
    <name type="scientific">Botryobasidium botryosum (strain FD-172 SS1)</name>
    <dbReference type="NCBI Taxonomy" id="930990"/>
    <lineage>
        <taxon>Eukaryota</taxon>
        <taxon>Fungi</taxon>
        <taxon>Dikarya</taxon>
        <taxon>Basidiomycota</taxon>
        <taxon>Agaricomycotina</taxon>
        <taxon>Agaricomycetes</taxon>
        <taxon>Cantharellales</taxon>
        <taxon>Botryobasidiaceae</taxon>
        <taxon>Botryobasidium</taxon>
    </lineage>
</organism>
<evidence type="ECO:0000256" key="3">
    <source>
        <dbReference type="ARBA" id="ARBA00010617"/>
    </source>
</evidence>
<keyword evidence="14" id="KW-1185">Reference proteome</keyword>
<dbReference type="InterPro" id="IPR001128">
    <property type="entry name" value="Cyt_P450"/>
</dbReference>
<dbReference type="SUPFAM" id="SSF48264">
    <property type="entry name" value="Cytochrome P450"/>
    <property type="match status" value="1"/>
</dbReference>
<evidence type="ECO:0000313" key="13">
    <source>
        <dbReference type="EMBL" id="KDQ16085.1"/>
    </source>
</evidence>
<keyword evidence="8" id="KW-0560">Oxidoreductase</keyword>
<dbReference type="EMBL" id="KL198029">
    <property type="protein sequence ID" value="KDQ16085.1"/>
    <property type="molecule type" value="Genomic_DNA"/>
</dbReference>
<comment type="subcellular location">
    <subcellularLocation>
        <location evidence="2">Membrane</location>
    </subcellularLocation>
</comment>
<evidence type="ECO:0008006" key="15">
    <source>
        <dbReference type="Google" id="ProtNLM"/>
    </source>
</evidence>
<dbReference type="STRING" id="930990.A0A067MMY4"/>
<keyword evidence="10" id="KW-0503">Monooxygenase</keyword>
<accession>A0A067MMY4</accession>
<evidence type="ECO:0000256" key="2">
    <source>
        <dbReference type="ARBA" id="ARBA00004370"/>
    </source>
</evidence>
<dbReference type="GO" id="GO:0005506">
    <property type="term" value="F:iron ion binding"/>
    <property type="evidence" value="ECO:0007669"/>
    <property type="project" value="InterPro"/>
</dbReference>
<name>A0A067MMY4_BOTB1</name>